<evidence type="ECO:0000313" key="2">
    <source>
        <dbReference type="EMBL" id="KAH9497506.1"/>
    </source>
</evidence>
<comment type="caution">
    <text evidence="2">The sequence shown here is derived from an EMBL/GenBank/DDBJ whole genome shotgun (WGS) entry which is preliminary data.</text>
</comment>
<feature type="non-terminal residue" evidence="2">
    <location>
        <position position="1"/>
    </location>
</feature>
<organism evidence="2 3">
    <name type="scientific">Dermatophagoides farinae</name>
    <name type="common">American house dust mite</name>
    <dbReference type="NCBI Taxonomy" id="6954"/>
    <lineage>
        <taxon>Eukaryota</taxon>
        <taxon>Metazoa</taxon>
        <taxon>Ecdysozoa</taxon>
        <taxon>Arthropoda</taxon>
        <taxon>Chelicerata</taxon>
        <taxon>Arachnida</taxon>
        <taxon>Acari</taxon>
        <taxon>Acariformes</taxon>
        <taxon>Sarcoptiformes</taxon>
        <taxon>Astigmata</taxon>
        <taxon>Psoroptidia</taxon>
        <taxon>Analgoidea</taxon>
        <taxon>Pyroglyphidae</taxon>
        <taxon>Dermatophagoidinae</taxon>
        <taxon>Dermatophagoides</taxon>
    </lineage>
</organism>
<protein>
    <submittedName>
        <fullName evidence="2">Uncharacterized protein</fullName>
    </submittedName>
</protein>
<proteinExistence type="predicted"/>
<dbReference type="AlphaFoldDB" id="A0A922KVB8"/>
<feature type="region of interest" description="Disordered" evidence="1">
    <location>
        <begin position="42"/>
        <end position="67"/>
    </location>
</feature>
<reference evidence="2" key="2">
    <citation type="journal article" date="2022" name="Res Sq">
        <title>Comparative Genomics Reveals Insights into the Divergent Evolution of Astigmatic Mites and Household Pest Adaptations.</title>
        <authorList>
            <person name="Xiong Q."/>
            <person name="Wan A.T.-Y."/>
            <person name="Liu X.-Y."/>
            <person name="Fung C.S.-H."/>
            <person name="Xiao X."/>
            <person name="Malainual N."/>
            <person name="Hou J."/>
            <person name="Wang L."/>
            <person name="Wang M."/>
            <person name="Yang K."/>
            <person name="Cui Y."/>
            <person name="Leung E."/>
            <person name="Nong W."/>
            <person name="Shin S.-K."/>
            <person name="Au S."/>
            <person name="Jeong K.Y."/>
            <person name="Chew F.T."/>
            <person name="Hui J."/>
            <person name="Leung T.F."/>
            <person name="Tungtrongchitr A."/>
            <person name="Zhong N."/>
            <person name="Liu Z."/>
            <person name="Tsui S."/>
        </authorList>
    </citation>
    <scope>NUCLEOTIDE SEQUENCE</scope>
    <source>
        <strain evidence="2">Derf</strain>
        <tissue evidence="2">Whole organism</tissue>
    </source>
</reference>
<evidence type="ECO:0000313" key="3">
    <source>
        <dbReference type="Proteomes" id="UP000790347"/>
    </source>
</evidence>
<dbReference type="Proteomes" id="UP000790347">
    <property type="component" value="Unassembled WGS sequence"/>
</dbReference>
<evidence type="ECO:0000256" key="1">
    <source>
        <dbReference type="SAM" id="MobiDB-lite"/>
    </source>
</evidence>
<keyword evidence="3" id="KW-1185">Reference proteome</keyword>
<dbReference type="EMBL" id="ASGP02000007">
    <property type="protein sequence ID" value="KAH9497506.1"/>
    <property type="molecule type" value="Genomic_DNA"/>
</dbReference>
<accession>A0A922KVB8</accession>
<feature type="compositionally biased region" description="Acidic residues" evidence="1">
    <location>
        <begin position="45"/>
        <end position="54"/>
    </location>
</feature>
<sequence>MTILGTHWPSSSSYKKDAECQSGSLDWKPFLVLFFPFNDRPINDGDNDDDDDDDHEKRKCSSPHFIP</sequence>
<reference evidence="2" key="1">
    <citation type="submission" date="2013-05" db="EMBL/GenBank/DDBJ databases">
        <authorList>
            <person name="Yim A.K.Y."/>
            <person name="Chan T.F."/>
            <person name="Ji K.M."/>
            <person name="Liu X.Y."/>
            <person name="Zhou J.W."/>
            <person name="Li R.Q."/>
            <person name="Yang K.Y."/>
            <person name="Li J."/>
            <person name="Li M."/>
            <person name="Law P.T.W."/>
            <person name="Wu Y.L."/>
            <person name="Cai Z.L."/>
            <person name="Qin H."/>
            <person name="Bao Y."/>
            <person name="Leung R.K.K."/>
            <person name="Ng P.K.S."/>
            <person name="Zou J."/>
            <person name="Zhong X.J."/>
            <person name="Ran P.X."/>
            <person name="Zhong N.S."/>
            <person name="Liu Z.G."/>
            <person name="Tsui S.K.W."/>
        </authorList>
    </citation>
    <scope>NUCLEOTIDE SEQUENCE</scope>
    <source>
        <strain evidence="2">Derf</strain>
        <tissue evidence="2">Whole organism</tissue>
    </source>
</reference>
<name>A0A922KVB8_DERFA</name>
<gene>
    <name evidence="2" type="ORF">DERF_013494</name>
</gene>